<accession>A0ABN3XGK7</accession>
<feature type="domain" description="Schlafen AlbA-2" evidence="1">
    <location>
        <begin position="30"/>
        <end position="134"/>
    </location>
</feature>
<dbReference type="Gene3D" id="3.30.950.30">
    <property type="entry name" value="Schlafen, AAA domain"/>
    <property type="match status" value="1"/>
</dbReference>
<dbReference type="Proteomes" id="UP001501423">
    <property type="component" value="Unassembled WGS sequence"/>
</dbReference>
<protein>
    <recommendedName>
        <fullName evidence="1">Schlafen AlbA-2 domain-containing protein</fullName>
    </recommendedName>
</protein>
<keyword evidence="3" id="KW-1185">Reference proteome</keyword>
<evidence type="ECO:0000313" key="2">
    <source>
        <dbReference type="EMBL" id="GAA2955417.1"/>
    </source>
</evidence>
<dbReference type="EMBL" id="BAAAVA010000142">
    <property type="protein sequence ID" value="GAA2955417.1"/>
    <property type="molecule type" value="Genomic_DNA"/>
</dbReference>
<proteinExistence type="predicted"/>
<evidence type="ECO:0000313" key="3">
    <source>
        <dbReference type="Proteomes" id="UP001501423"/>
    </source>
</evidence>
<dbReference type="InterPro" id="IPR038461">
    <property type="entry name" value="Schlafen_AlbA_2_dom_sf"/>
</dbReference>
<name>A0ABN3XGK7_9ACTN</name>
<dbReference type="InterPro" id="IPR007421">
    <property type="entry name" value="Schlafen_AlbA_2_dom"/>
</dbReference>
<comment type="caution">
    <text evidence="2">The sequence shown here is derived from an EMBL/GenBank/DDBJ whole genome shotgun (WGS) entry which is preliminary data.</text>
</comment>
<evidence type="ECO:0000259" key="1">
    <source>
        <dbReference type="Pfam" id="PF04326"/>
    </source>
</evidence>
<organism evidence="2 3">
    <name type="scientific">Streptomyces erythrogriseus</name>
    <dbReference type="NCBI Taxonomy" id="284027"/>
    <lineage>
        <taxon>Bacteria</taxon>
        <taxon>Bacillati</taxon>
        <taxon>Actinomycetota</taxon>
        <taxon>Actinomycetes</taxon>
        <taxon>Kitasatosporales</taxon>
        <taxon>Streptomycetaceae</taxon>
        <taxon>Streptomyces</taxon>
        <taxon>Streptomyces griseoincarnatus group</taxon>
    </lineage>
</organism>
<sequence length="610" mass="64591">MDTAGVVKDLKSALAALDGNEPVSLLELRETQWLDAKGGPYQLADPKAVEELAKDVAAFANGGGGIIVIGIATRLEHDEEVLDRIVGLDAAAVNVDQIRKLIRQWITPAPRGVRVGWSGADSERVMFIDIPEQAAGTLFVVPAPVGKPGSPRTDTVAVPIRDGDSTHWLPRPEVQQLLSAGVRASGMPTAQALTELVRQAVSEAGPHGGLRVGQGLPDREREMRAAYEQLADAGLGQPAGEAWAQGPAALQDLHHELDGEPGWVLCLVPGRPPAAVAAPVWQAIVEAGRRAPGGQDPLAAIGFPRLPANSDTPWVIPADARSVDLDGGSWGAGRLSCSGRGVWRWQPLPRFSLDQGRSAEIGTAGQTPALRLRALVNLPWADPGALEVSKLRRRLLEQQLPYSPVAGAVTMLSRRRGTELPAARWERGPFGNSARSLGYTCTIAAPDRGPAVKASVMLALPTTMESTVVACADVLIENPEAWAALLGPGGDTQLGLDEVQAVLLAAWETAAELLPDVVGDPAGLTWAAPPTTELRMTCEQPAHNGVLPHLDTHVNLTPLGPTDGGPRSRMAVTITTAPAMVRAERQRLLREALVHMARQFGYVDAEVDLL</sequence>
<gene>
    <name evidence="2" type="ORF">GCM10010478_64340</name>
</gene>
<reference evidence="2 3" key="1">
    <citation type="journal article" date="2019" name="Int. J. Syst. Evol. Microbiol.">
        <title>The Global Catalogue of Microorganisms (GCM) 10K type strain sequencing project: providing services to taxonomists for standard genome sequencing and annotation.</title>
        <authorList>
            <consortium name="The Broad Institute Genomics Platform"/>
            <consortium name="The Broad Institute Genome Sequencing Center for Infectious Disease"/>
            <person name="Wu L."/>
            <person name="Ma J."/>
        </authorList>
    </citation>
    <scope>NUCLEOTIDE SEQUENCE [LARGE SCALE GENOMIC DNA]</scope>
    <source>
        <strain evidence="2 3">JCM 9650</strain>
    </source>
</reference>
<dbReference type="Pfam" id="PF04326">
    <property type="entry name" value="SLFN_AlbA_2"/>
    <property type="match status" value="1"/>
</dbReference>